<evidence type="ECO:0000256" key="2">
    <source>
        <dbReference type="ARBA" id="ARBA00004948"/>
    </source>
</evidence>
<comment type="caution">
    <text evidence="5">The sequence shown here is derived from an EMBL/GenBank/DDBJ whole genome shotgun (WGS) entry which is preliminary data.</text>
</comment>
<evidence type="ECO:0000313" key="5">
    <source>
        <dbReference type="EMBL" id="TYP86528.1"/>
    </source>
</evidence>
<proteinExistence type="predicted"/>
<evidence type="ECO:0000256" key="3">
    <source>
        <dbReference type="ARBA" id="ARBA00022977"/>
    </source>
</evidence>
<dbReference type="AlphaFoldDB" id="A0A5S5CU75"/>
<dbReference type="Pfam" id="PF02581">
    <property type="entry name" value="TMP-TENI"/>
    <property type="match status" value="1"/>
</dbReference>
<dbReference type="EMBL" id="VNHW01000009">
    <property type="protein sequence ID" value="TYP86528.1"/>
    <property type="molecule type" value="Genomic_DNA"/>
</dbReference>
<keyword evidence="6" id="KW-1185">Reference proteome</keyword>
<dbReference type="InterPro" id="IPR036206">
    <property type="entry name" value="ThiamineP_synth_sf"/>
</dbReference>
<dbReference type="RefSeq" id="WP_208092677.1">
    <property type="nucleotide sequence ID" value="NZ_VNHW01000009.1"/>
</dbReference>
<comment type="pathway">
    <text evidence="2">Cofactor biosynthesis; thiamine diphosphate biosynthesis.</text>
</comment>
<dbReference type="Proteomes" id="UP000322499">
    <property type="component" value="Unassembled WGS sequence"/>
</dbReference>
<dbReference type="GO" id="GO:0005737">
    <property type="term" value="C:cytoplasm"/>
    <property type="evidence" value="ECO:0007669"/>
    <property type="project" value="TreeGrafter"/>
</dbReference>
<evidence type="ECO:0000256" key="1">
    <source>
        <dbReference type="ARBA" id="ARBA00003814"/>
    </source>
</evidence>
<dbReference type="PANTHER" id="PTHR20857">
    <property type="entry name" value="THIAMINE-PHOSPHATE PYROPHOSPHORYLASE"/>
    <property type="match status" value="1"/>
</dbReference>
<dbReference type="SUPFAM" id="SSF51391">
    <property type="entry name" value="Thiamin phosphate synthase"/>
    <property type="match status" value="1"/>
</dbReference>
<dbReference type="GO" id="GO:0009228">
    <property type="term" value="P:thiamine biosynthetic process"/>
    <property type="evidence" value="ECO:0007669"/>
    <property type="project" value="UniProtKB-KW"/>
</dbReference>
<accession>A0A5S5CU75</accession>
<reference evidence="5 6" key="1">
    <citation type="submission" date="2019-07" db="EMBL/GenBank/DDBJ databases">
        <title>Genomic Encyclopedia of Archaeal and Bacterial Type Strains, Phase II (KMG-II): from individual species to whole genera.</title>
        <authorList>
            <person name="Goeker M."/>
        </authorList>
    </citation>
    <scope>NUCLEOTIDE SEQUENCE [LARGE SCALE GENOMIC DNA]</scope>
    <source>
        <strain evidence="5 6">DSM 46842</strain>
    </source>
</reference>
<comment type="function">
    <text evidence="1">Condenses 4-methyl-5-(beta-hydroxyethyl)thiazole monophosphate (THZ-P) and 2-methyl-4-amino-5-hydroxymethyl pyrimidine pyrophosphate (HMP-PP) to form thiamine monophosphate (TMP).</text>
</comment>
<keyword evidence="3" id="KW-0784">Thiamine biosynthesis</keyword>
<dbReference type="Gene3D" id="3.20.20.70">
    <property type="entry name" value="Aldolase class I"/>
    <property type="match status" value="1"/>
</dbReference>
<dbReference type="InterPro" id="IPR013785">
    <property type="entry name" value="Aldolase_TIM"/>
</dbReference>
<gene>
    <name evidence="5" type="ORF">BD833_109132</name>
</gene>
<protein>
    <submittedName>
        <fullName evidence="5">Thiamine-phosphate pyrophosphorylase</fullName>
    </submittedName>
</protein>
<feature type="domain" description="Thiamine phosphate synthase/TenI" evidence="4">
    <location>
        <begin position="13"/>
        <end position="180"/>
    </location>
</feature>
<sequence>MTRPGPGPLPRLLVLTDRTQCRGDLADTVGTAVAAGARAVVLREKDLPLPERSAIATDLRAVLAPVGGVLVWAGARGSEGTPAVHLAADDPFPDIRPAVVGRSCHSAAEVARAAEEGCDHVFVSPVFLTASKPGYGPALGPAGLAALVPGAPPVYALGGVGPDDVPDCLRAGARGVAVMGPVMREPDAVRAYLAALRTGAA</sequence>
<dbReference type="InterPro" id="IPR022998">
    <property type="entry name" value="ThiamineP_synth_TenI"/>
</dbReference>
<dbReference type="CDD" id="cd00564">
    <property type="entry name" value="TMP_TenI"/>
    <property type="match status" value="1"/>
</dbReference>
<name>A0A5S5CU75_9ACTN</name>
<evidence type="ECO:0000313" key="6">
    <source>
        <dbReference type="Proteomes" id="UP000322499"/>
    </source>
</evidence>
<organism evidence="5 6">
    <name type="scientific">Blastococcus xanthinilyticus</name>
    <dbReference type="NCBI Taxonomy" id="1564164"/>
    <lineage>
        <taxon>Bacteria</taxon>
        <taxon>Bacillati</taxon>
        <taxon>Actinomycetota</taxon>
        <taxon>Actinomycetes</taxon>
        <taxon>Geodermatophilales</taxon>
        <taxon>Geodermatophilaceae</taxon>
        <taxon>Blastococcus</taxon>
    </lineage>
</organism>
<dbReference type="PANTHER" id="PTHR20857:SF15">
    <property type="entry name" value="THIAMINE-PHOSPHATE SYNTHASE"/>
    <property type="match status" value="1"/>
</dbReference>
<dbReference type="GO" id="GO:0004789">
    <property type="term" value="F:thiamine-phosphate diphosphorylase activity"/>
    <property type="evidence" value="ECO:0007669"/>
    <property type="project" value="TreeGrafter"/>
</dbReference>
<evidence type="ECO:0000259" key="4">
    <source>
        <dbReference type="Pfam" id="PF02581"/>
    </source>
</evidence>